<evidence type="ECO:0000313" key="2">
    <source>
        <dbReference type="Proteomes" id="UP001246858"/>
    </source>
</evidence>
<dbReference type="EMBL" id="JAVDTF010000001">
    <property type="protein sequence ID" value="MDR6782694.1"/>
    <property type="molecule type" value="Genomic_DNA"/>
</dbReference>
<keyword evidence="1" id="KW-0418">Kinase</keyword>
<sequence>MRKRLSDIVIESTDQQQDFFDHLSEDSNSRILVSGPFGSGKSTFLKDFFEKYGHKYSVFNLYPVHYSVASNQDIFELIKFDIIAELLIKYKDDIETLKSQEFSLALRLQTFLLYNNTVNSLLKPLIAAMSGIGKPVHEVLETVDKLDLEFKGYSDDVENANEMTIKQYLKKFDKLKGGIHEMDDISIIISNCLNDLKEKKENTQNILVIDDLDRLDPEHIFRLFNVFSAHFDSVTDENKFGFDKVLFVCDIDNVRKMYQHRYGKDVDYDGYINKFYSIKPFVLDTKEIVKRKLNDFFNSKRWITDSSIKEHIEHSEFKRSLNFILSGLIDKGVLTLRNLDHSPHFVFDQSRHISLAGDFSRTYPAFLFDFIILIEYLKTLFPDNQTLLMNLLILSGSYSADYNPEINKHIYNKSEIDLYIASICLTFLLSPNKLANYEDSNEKNYRYPFTDKCHIYFRIESRSNYTKPIATKFMTRPGRIGIDVEFNVFYILHETLKKCMEDGVII</sequence>
<protein>
    <submittedName>
        <fullName evidence="1">Adenylate kinase family enzyme</fullName>
    </submittedName>
</protein>
<keyword evidence="2" id="KW-1185">Reference proteome</keyword>
<gene>
    <name evidence="1" type="ORF">J2X78_001246</name>
</gene>
<organism evidence="1 2">
    <name type="scientific">Pedobacter africanus</name>
    <dbReference type="NCBI Taxonomy" id="151894"/>
    <lineage>
        <taxon>Bacteria</taxon>
        <taxon>Pseudomonadati</taxon>
        <taxon>Bacteroidota</taxon>
        <taxon>Sphingobacteriia</taxon>
        <taxon>Sphingobacteriales</taxon>
        <taxon>Sphingobacteriaceae</taxon>
        <taxon>Pedobacter</taxon>
    </lineage>
</organism>
<accession>A0ACC6KTN0</accession>
<proteinExistence type="predicted"/>
<name>A0ACC6KTN0_9SPHI</name>
<keyword evidence="1" id="KW-0808">Transferase</keyword>
<evidence type="ECO:0000313" key="1">
    <source>
        <dbReference type="EMBL" id="MDR6782694.1"/>
    </source>
</evidence>
<reference evidence="1" key="1">
    <citation type="submission" date="2023-07" db="EMBL/GenBank/DDBJ databases">
        <title>Sorghum-associated microbial communities from plants grown in Nebraska, USA.</title>
        <authorList>
            <person name="Schachtman D."/>
        </authorList>
    </citation>
    <scope>NUCLEOTIDE SEQUENCE</scope>
    <source>
        <strain evidence="1">2697</strain>
    </source>
</reference>
<dbReference type="Proteomes" id="UP001246858">
    <property type="component" value="Unassembled WGS sequence"/>
</dbReference>
<comment type="caution">
    <text evidence="1">The sequence shown here is derived from an EMBL/GenBank/DDBJ whole genome shotgun (WGS) entry which is preliminary data.</text>
</comment>